<evidence type="ECO:0000313" key="1">
    <source>
        <dbReference type="EMBL" id="WGV15930.1"/>
    </source>
</evidence>
<dbReference type="Proteomes" id="UP001230978">
    <property type="component" value="Chromosome"/>
</dbReference>
<gene>
    <name evidence="1" type="ORF">QF092_17015</name>
</gene>
<evidence type="ECO:0008006" key="3">
    <source>
        <dbReference type="Google" id="ProtNLM"/>
    </source>
</evidence>
<dbReference type="RefSeq" id="WP_281465774.1">
    <property type="nucleotide sequence ID" value="NZ_CP124535.1"/>
</dbReference>
<reference evidence="1 2" key="1">
    <citation type="submission" date="2023-04" db="EMBL/GenBank/DDBJ databases">
        <title>YMD61, complete Genome.</title>
        <authorList>
            <person name="Zhang J."/>
        </authorList>
    </citation>
    <scope>NUCLEOTIDE SEQUENCE [LARGE SCALE GENOMIC DNA]</scope>
    <source>
        <strain evidence="1 2">YMD61</strain>
    </source>
</reference>
<protein>
    <recommendedName>
        <fullName evidence="3">Glycosyltransferase family 2 protein</fullName>
    </recommendedName>
</protein>
<proteinExistence type="predicted"/>
<name>A0ABY8Q6M5_9RHOB</name>
<keyword evidence="2" id="KW-1185">Reference proteome</keyword>
<organism evidence="1 2">
    <name type="scientific">Fuscovulum ytuae</name>
    <dbReference type="NCBI Taxonomy" id="3042299"/>
    <lineage>
        <taxon>Bacteria</taxon>
        <taxon>Pseudomonadati</taxon>
        <taxon>Pseudomonadota</taxon>
        <taxon>Alphaproteobacteria</taxon>
        <taxon>Rhodobacterales</taxon>
        <taxon>Paracoccaceae</taxon>
        <taxon>Fuscovulum</taxon>
    </lineage>
</organism>
<sequence>MANHRHILLITSTIAPSKDTFQLVVLDAEERFRQYLSAFRFYVSLLATGTFDKIVYMDNSGYPLDALEKVARESGVAHRVEFLSCVQGFPGKNSRYFLEMKLIDRAMAESKFLNLDQQAIIWKVTGRYIIRNAAALVASWSKGVDLYLHHRNVPHPVIDFYFFGFVRWSYDRHIGAGIEQFEGVEYGEMILRRRIDGGDFGRVRIQKRFKVTPRLEGTRGIDGSSYSGPAYLSRYLVRKIANVLVPNWWI</sequence>
<evidence type="ECO:0000313" key="2">
    <source>
        <dbReference type="Proteomes" id="UP001230978"/>
    </source>
</evidence>
<accession>A0ABY8Q6M5</accession>
<dbReference type="EMBL" id="CP124535">
    <property type="protein sequence ID" value="WGV15930.1"/>
    <property type="molecule type" value="Genomic_DNA"/>
</dbReference>